<dbReference type="Proteomes" id="UP000646053">
    <property type="component" value="Unassembled WGS sequence"/>
</dbReference>
<keyword evidence="1" id="KW-0812">Transmembrane</keyword>
<sequence>MRLLGISLGVIAIANILFTLAFPAYGTDTLIHIGAWRGIFAQKYVLARAFVFGAVVFLLLSVGQFQY</sequence>
<protein>
    <submittedName>
        <fullName evidence="2">Uncharacterized protein</fullName>
    </submittedName>
</protein>
<reference evidence="2" key="1">
    <citation type="submission" date="2019-12" db="EMBL/GenBank/DDBJ databases">
        <title>High-Quality draft genome sequences of three cyanobacteria isolated from the limestone walls of the Old Cathedral of Coimbra.</title>
        <authorList>
            <person name="Tiago I."/>
            <person name="Soares F."/>
            <person name="Portugal A."/>
        </authorList>
    </citation>
    <scope>NUCLEOTIDE SEQUENCE</scope>
    <source>
        <strain evidence="2">A</strain>
    </source>
</reference>
<dbReference type="EMBL" id="WVIE01000020">
    <property type="protein sequence ID" value="NDJ18836.1"/>
    <property type="molecule type" value="Genomic_DNA"/>
</dbReference>
<keyword evidence="1" id="KW-1133">Transmembrane helix</keyword>
<dbReference type="RefSeq" id="WP_238393311.1">
    <property type="nucleotide sequence ID" value="NZ_WVIE01000020.1"/>
</dbReference>
<name>A0A8J7Z6K1_9CYAN</name>
<organism evidence="2 3">
    <name type="scientific">Myxacorys almedinensis A</name>
    <dbReference type="NCBI Taxonomy" id="2690445"/>
    <lineage>
        <taxon>Bacteria</taxon>
        <taxon>Bacillati</taxon>
        <taxon>Cyanobacteriota</taxon>
        <taxon>Cyanophyceae</taxon>
        <taxon>Leptolyngbyales</taxon>
        <taxon>Leptolyngbyaceae</taxon>
        <taxon>Myxacorys</taxon>
        <taxon>Myxacorys almedinensis</taxon>
    </lineage>
</organism>
<evidence type="ECO:0000313" key="3">
    <source>
        <dbReference type="Proteomes" id="UP000646053"/>
    </source>
</evidence>
<gene>
    <name evidence="2" type="ORF">GS601_16315</name>
</gene>
<accession>A0A8J7Z6K1</accession>
<keyword evidence="1" id="KW-0472">Membrane</keyword>
<evidence type="ECO:0000313" key="2">
    <source>
        <dbReference type="EMBL" id="NDJ18836.1"/>
    </source>
</evidence>
<dbReference type="AlphaFoldDB" id="A0A8J7Z6K1"/>
<evidence type="ECO:0000256" key="1">
    <source>
        <dbReference type="SAM" id="Phobius"/>
    </source>
</evidence>
<feature type="transmembrane region" description="Helical" evidence="1">
    <location>
        <begin position="6"/>
        <end position="25"/>
    </location>
</feature>
<comment type="caution">
    <text evidence="2">The sequence shown here is derived from an EMBL/GenBank/DDBJ whole genome shotgun (WGS) entry which is preliminary data.</text>
</comment>
<feature type="transmembrane region" description="Helical" evidence="1">
    <location>
        <begin position="45"/>
        <end position="65"/>
    </location>
</feature>
<keyword evidence="3" id="KW-1185">Reference proteome</keyword>
<proteinExistence type="predicted"/>